<dbReference type="PANTHER" id="PTHR11353">
    <property type="entry name" value="CHAPERONIN"/>
    <property type="match status" value="1"/>
</dbReference>
<evidence type="ECO:0000313" key="7">
    <source>
        <dbReference type="Proteomes" id="UP001596296"/>
    </source>
</evidence>
<evidence type="ECO:0000313" key="6">
    <source>
        <dbReference type="EMBL" id="MFC6891675.1"/>
    </source>
</evidence>
<proteinExistence type="inferred from homology"/>
<evidence type="ECO:0000256" key="1">
    <source>
        <dbReference type="ARBA" id="ARBA00008020"/>
    </source>
</evidence>
<dbReference type="InterPro" id="IPR027409">
    <property type="entry name" value="GroEL-like_apical_dom_sf"/>
</dbReference>
<evidence type="ECO:0000256" key="2">
    <source>
        <dbReference type="ARBA" id="ARBA00022741"/>
    </source>
</evidence>
<dbReference type="PRINTS" id="PR00304">
    <property type="entry name" value="TCOMPLEXTCP1"/>
</dbReference>
<dbReference type="InterPro" id="IPR002423">
    <property type="entry name" value="Cpn60/GroEL/TCP-1"/>
</dbReference>
<dbReference type="GO" id="GO:0005524">
    <property type="term" value="F:ATP binding"/>
    <property type="evidence" value="ECO:0007669"/>
    <property type="project" value="UniProtKB-KW"/>
</dbReference>
<dbReference type="EMBL" id="JBHSXL010000003">
    <property type="protein sequence ID" value="MFC6891675.1"/>
    <property type="molecule type" value="Genomic_DNA"/>
</dbReference>
<dbReference type="SUPFAM" id="SSF52029">
    <property type="entry name" value="GroEL apical domain-like"/>
    <property type="match status" value="1"/>
</dbReference>
<comment type="caution">
    <text evidence="6">The sequence shown here is derived from an EMBL/GenBank/DDBJ whole genome shotgun (WGS) entry which is preliminary data.</text>
</comment>
<evidence type="ECO:0000256" key="4">
    <source>
        <dbReference type="ARBA" id="ARBA00023186"/>
    </source>
</evidence>
<gene>
    <name evidence="6" type="ORF">ACFQE9_03450</name>
</gene>
<protein>
    <submittedName>
        <fullName evidence="6">TCP-1/cpn60 chaperonin family protein</fullName>
    </submittedName>
</protein>
<dbReference type="RefSeq" id="WP_379740357.1">
    <property type="nucleotide sequence ID" value="NZ_JBHSVN010000001.1"/>
</dbReference>
<dbReference type="InterPro" id="IPR017998">
    <property type="entry name" value="Chaperone_TCP-1"/>
</dbReference>
<keyword evidence="3 5" id="KW-0067">ATP-binding</keyword>
<dbReference type="Gene3D" id="1.10.560.10">
    <property type="entry name" value="GroEL-like equatorial domain"/>
    <property type="match status" value="1"/>
</dbReference>
<sequence length="551" mass="57768">MAVEHTDGARLSGRDRSEWTLQDEDARRYVLRAVDATVGLVESTYGPRGMEKLVHTEDLQNRPETLRIDDAGRLLEAIERGGGFTHPIAALFVDSVADMHGGLHDGTTTAVLLAGALVDEGVELIEQGVAPSSVVIGHAIARSRAGEVLDELARPVEPDDHETIADVAATTMTTALDPAVRERLAGHVATAIDRLAAATEDRWINTDDAKVLASRGVEAGIHDGLVLSRPADADPTGRDLEGPIEDATVAILDAEIDPEETASVIDDVTLSTAEGADRYTSELAAYLESMATDLRSAGVDVLVCQEALEEPIARALERAGIAVVDKATYPKEDVYRLARATGGTAVSDVADLSEERLGRAGRVTQREVDGSVWTVFEDCPGAVCTLTTGGATAAETARREEALEDALETAGTAAIDGQVLPGAGASAMAVATAVDATARSTTGHEQLALSGFADALERLPRALARNAGHDPIDAVTALRTAHAVEGRSTAGVDPATGEPMDALEAGVLEPRRVFSQAIETAAAAAERLLTVDAVLYPNVQLQGYTPRPENE</sequence>
<evidence type="ECO:0000256" key="5">
    <source>
        <dbReference type="RuleBase" id="RU004187"/>
    </source>
</evidence>
<dbReference type="Pfam" id="PF00118">
    <property type="entry name" value="Cpn60_TCP1"/>
    <property type="match status" value="1"/>
</dbReference>
<dbReference type="Gene3D" id="3.30.260.10">
    <property type="entry name" value="TCP-1-like chaperonin intermediate domain"/>
    <property type="match status" value="1"/>
</dbReference>
<reference evidence="6 7" key="1">
    <citation type="journal article" date="2019" name="Int. J. Syst. Evol. Microbiol.">
        <title>The Global Catalogue of Microorganisms (GCM) 10K type strain sequencing project: providing services to taxonomists for standard genome sequencing and annotation.</title>
        <authorList>
            <consortium name="The Broad Institute Genomics Platform"/>
            <consortium name="The Broad Institute Genome Sequencing Center for Infectious Disease"/>
            <person name="Wu L."/>
            <person name="Ma J."/>
        </authorList>
    </citation>
    <scope>NUCLEOTIDE SEQUENCE [LARGE SCALE GENOMIC DNA]</scope>
    <source>
        <strain evidence="6 7">SKJ47</strain>
    </source>
</reference>
<organism evidence="6 7">
    <name type="scientific">Halopenitus salinus</name>
    <dbReference type="NCBI Taxonomy" id="1198295"/>
    <lineage>
        <taxon>Archaea</taxon>
        <taxon>Methanobacteriati</taxon>
        <taxon>Methanobacteriota</taxon>
        <taxon>Stenosarchaea group</taxon>
        <taxon>Halobacteria</taxon>
        <taxon>Halobacteriales</taxon>
        <taxon>Haloferacaceae</taxon>
        <taxon>Halopenitus</taxon>
    </lineage>
</organism>
<keyword evidence="2 5" id="KW-0547">Nucleotide-binding</keyword>
<dbReference type="Gene3D" id="3.50.7.10">
    <property type="entry name" value="GroEL"/>
    <property type="match status" value="1"/>
</dbReference>
<dbReference type="Proteomes" id="UP001596296">
    <property type="component" value="Unassembled WGS sequence"/>
</dbReference>
<keyword evidence="7" id="KW-1185">Reference proteome</keyword>
<comment type="similarity">
    <text evidence="1 5">Belongs to the TCP-1 chaperonin family.</text>
</comment>
<dbReference type="InterPro" id="IPR027410">
    <property type="entry name" value="TCP-1-like_intermed_sf"/>
</dbReference>
<dbReference type="InterPro" id="IPR002194">
    <property type="entry name" value="Chaperonin_TCP-1_CS"/>
</dbReference>
<accession>A0ABD5UT83</accession>
<dbReference type="PROSITE" id="PS00750">
    <property type="entry name" value="TCP1_1"/>
    <property type="match status" value="1"/>
</dbReference>
<keyword evidence="4 5" id="KW-0143">Chaperone</keyword>
<dbReference type="SUPFAM" id="SSF48592">
    <property type="entry name" value="GroEL equatorial domain-like"/>
    <property type="match status" value="1"/>
</dbReference>
<evidence type="ECO:0000256" key="3">
    <source>
        <dbReference type="ARBA" id="ARBA00022840"/>
    </source>
</evidence>
<dbReference type="AlphaFoldDB" id="A0ABD5UT83"/>
<dbReference type="InterPro" id="IPR027413">
    <property type="entry name" value="GROEL-like_equatorial_sf"/>
</dbReference>
<name>A0ABD5UT83_9EURY</name>